<dbReference type="InterPro" id="IPR015095">
    <property type="entry name" value="AlkB_hom8_N"/>
</dbReference>
<gene>
    <name evidence="10" type="primary">sgsm3_1</name>
    <name evidence="10" type="ORF">N1851_002324</name>
</gene>
<dbReference type="AlphaFoldDB" id="A0AA47PB40"/>
<sequence length="1244" mass="141864">MTHETKSMKTNECPSNPLPLLSPPEGEQTRVRLGSEGSPQSEDPQQRLRWQAHLEFTHNHAVGDLTWDVIAPILPRSDRLRSLVLAGIPHSMRPQLWMRFSGALQKKRTSEISYKEIVKNGSNDDTTTSKQTGPTYGRKFMTGYLSSVGVKAGEARVGRILREVHQPYNELRRQGARNLNPVPYHAEYMGHKLHLDQNEKLGMFGVTHVLAIDGFSSKIVAESTMPVKNNLVIYEEVYRQVVKVKNLNLSYPHSCIHIICTILYYRKAVANNGMWDQIRVDHGREFYLTLYMQEKLSQHRHNISRLPYMQTTSSRNLRVERIWPEVNNRVNYPLKQAMVRLLDQELLDMQDNTTQFCVSNLACQVSQIGLGRVVQSWNAHRIPARMPTELLPNAAEAAHMYEEELGSSLTWVSAFGSDPFSSEQERCHSEQLFGERFPDMSLLFETVIEKDLLRTMPSNACFTCLTSVGVPRLRRVLQGLAWLYPDIGYCQGTGMKTKEIIVDFRKTRSRAHTPLHISGAEVERVSSFKFLGVHITENLSWSLNSSSLVKKAHQRLHCLRTLKKAQLCPKILSDFYRCTTESILTNCISVWYGTSKSSQLCPEDYWLSTPPHPQHIHDRCLNKAKSIVKDDTHPNHGLFTLLPSGKRYRSLHSHTNRLRHSFFPEAVVSSLLLFLEEEDVLWMMCALIEDLLPPSYFSSTLLGVQTDQRVLRQLIVQYLPALDRLLQEHDIELSLITLHWFLTSFASVVDIRLLLRIWDLLFYQGSLILFQVTLGMLKIKEEELVSSENSASIFNTLSDLPSQLRDGPAVLGEAMRLAGSLAQDTLDAHRHKHLAYILNEQAQLGNGNSSALNAANLNKAVRRQSLRRKSTLSSLLFGEDEAEALKSKNIKQTELVAALREAIARSADHFHCLDPHHSNTVSPYNGPLSSGRIVCWLGCDTKALGLIPDDLTPDYSMESHQRDHENFLVVSRNRRRRAKALLDFERHDDDELGFRKNDIITIISQKDEHCWVGELNGLRGWFPAKFVEILDERSKEYSLAGDDSVTEAVTDLARGTLCPALKAIFQHGLKKPSILGGPCHPWLFIEEAASREVERDFNSVYSRLVLCKTYRLDEDGKVLTPEELLYRAVQSVNMSHDIVHAQMDVKFRSLICVGLNEQVLHLWLEVLCSSMAAVEKWYHPWSFLRSPGWVQIKCELRVLSKFAFSLSQDCELPDKKQGKEQRPLKEGVQDMLVKHHLFSWDIDG</sequence>
<feature type="domain" description="RUN" evidence="9">
    <location>
        <begin position="1048"/>
        <end position="1211"/>
    </location>
</feature>
<dbReference type="Gene3D" id="1.10.472.80">
    <property type="entry name" value="Ypt/Rab-GAP domain of gyp1p, domain 3"/>
    <property type="match status" value="1"/>
</dbReference>
<comment type="caution">
    <text evidence="10">The sequence shown here is derived from an EMBL/GenBank/DDBJ whole genome shotgun (WGS) entry which is preliminary data.</text>
</comment>
<protein>
    <recommendedName>
        <fullName evidence="4">Small G protein signaling modulator 3</fullName>
    </recommendedName>
    <alternativeName>
        <fullName evidence="3">RUN and TBC1 domain-containing protein 3</fullName>
    </alternativeName>
</protein>
<dbReference type="InterPro" id="IPR001452">
    <property type="entry name" value="SH3_domain"/>
</dbReference>
<evidence type="ECO:0000256" key="2">
    <source>
        <dbReference type="ARBA" id="ARBA00022443"/>
    </source>
</evidence>
<keyword evidence="2 5" id="KW-0728">SH3 domain</keyword>
<evidence type="ECO:0000259" key="9">
    <source>
        <dbReference type="PROSITE" id="PS50826"/>
    </source>
</evidence>
<name>A0AA47PB40_MERPO</name>
<dbReference type="FunFam" id="1.10.472.80:FF:000012">
    <property type="entry name" value="Small G protein signaling modulator 3"/>
    <property type="match status" value="1"/>
</dbReference>
<dbReference type="PROSITE" id="PS50826">
    <property type="entry name" value="RUN"/>
    <property type="match status" value="1"/>
</dbReference>
<dbReference type="Gene3D" id="1.10.8.270">
    <property type="entry name" value="putative rabgap domain of human tbc1 domain family member 14 like domains"/>
    <property type="match status" value="1"/>
</dbReference>
<dbReference type="Pfam" id="PF02759">
    <property type="entry name" value="RUN"/>
    <property type="match status" value="1"/>
</dbReference>
<dbReference type="Pfam" id="PF24764">
    <property type="entry name" value="rva_4"/>
    <property type="match status" value="1"/>
</dbReference>
<keyword evidence="11" id="KW-1185">Reference proteome</keyword>
<dbReference type="InterPro" id="IPR035969">
    <property type="entry name" value="Rab-GAP_TBC_sf"/>
</dbReference>
<evidence type="ECO:0000259" key="7">
    <source>
        <dbReference type="PROSITE" id="PS50002"/>
    </source>
</evidence>
<dbReference type="FunFam" id="2.30.30.40:FF:000115">
    <property type="entry name" value="Small G protein signaling modulator 3 homolog"/>
    <property type="match status" value="1"/>
</dbReference>
<dbReference type="GO" id="GO:0005096">
    <property type="term" value="F:GTPase activator activity"/>
    <property type="evidence" value="ECO:0007669"/>
    <property type="project" value="TreeGrafter"/>
</dbReference>
<dbReference type="PANTHER" id="PTHR47219:SF13">
    <property type="entry name" value="RUN AND TBC1 DOMAIN-CONTAINING PROTEIN 3"/>
    <property type="match status" value="1"/>
</dbReference>
<dbReference type="PANTHER" id="PTHR47219">
    <property type="entry name" value="RAB GTPASE-ACTIVATING PROTEIN 1-LIKE"/>
    <property type="match status" value="1"/>
</dbReference>
<dbReference type="InterPro" id="IPR000195">
    <property type="entry name" value="Rab-GAP-TBC_dom"/>
</dbReference>
<feature type="domain" description="SH3" evidence="7">
    <location>
        <begin position="973"/>
        <end position="1032"/>
    </location>
</feature>
<dbReference type="GO" id="GO:0016706">
    <property type="term" value="F:2-oxoglutarate-dependent dioxygenase activity"/>
    <property type="evidence" value="ECO:0007669"/>
    <property type="project" value="InterPro"/>
</dbReference>
<dbReference type="Proteomes" id="UP001174136">
    <property type="component" value="Unassembled WGS sequence"/>
</dbReference>
<dbReference type="FunFam" id="1.20.58.900:FF:000016">
    <property type="entry name" value="Small G protein signaling modulator 3"/>
    <property type="match status" value="1"/>
</dbReference>
<reference evidence="10" key="1">
    <citation type="journal article" date="2023" name="Front. Mar. Sci.">
        <title>A new Merluccius polli reference genome to investigate the effects of global change in West African waters.</title>
        <authorList>
            <person name="Mateo J.L."/>
            <person name="Blanco-Fernandez C."/>
            <person name="Garcia-Vazquez E."/>
            <person name="Machado-Schiaffino G."/>
        </authorList>
    </citation>
    <scope>NUCLEOTIDE SEQUENCE</scope>
    <source>
        <strain evidence="10">C29</strain>
        <tissue evidence="10">Fin</tissue>
    </source>
</reference>
<dbReference type="EMBL" id="JAOPHQ010000290">
    <property type="protein sequence ID" value="KAK0155315.1"/>
    <property type="molecule type" value="Genomic_DNA"/>
</dbReference>
<evidence type="ECO:0000313" key="10">
    <source>
        <dbReference type="EMBL" id="KAK0155315.1"/>
    </source>
</evidence>
<dbReference type="PROSITE" id="PS50002">
    <property type="entry name" value="SH3"/>
    <property type="match status" value="1"/>
</dbReference>
<dbReference type="SUPFAM" id="SSF50044">
    <property type="entry name" value="SH3-domain"/>
    <property type="match status" value="1"/>
</dbReference>
<evidence type="ECO:0000256" key="3">
    <source>
        <dbReference type="ARBA" id="ARBA00030864"/>
    </source>
</evidence>
<evidence type="ECO:0000256" key="6">
    <source>
        <dbReference type="SAM" id="MobiDB-lite"/>
    </source>
</evidence>
<organism evidence="10 11">
    <name type="scientific">Merluccius polli</name>
    <name type="common">Benguela hake</name>
    <name type="synonym">Merluccius cadenati</name>
    <dbReference type="NCBI Taxonomy" id="89951"/>
    <lineage>
        <taxon>Eukaryota</taxon>
        <taxon>Metazoa</taxon>
        <taxon>Chordata</taxon>
        <taxon>Craniata</taxon>
        <taxon>Vertebrata</taxon>
        <taxon>Euteleostomi</taxon>
        <taxon>Actinopterygii</taxon>
        <taxon>Neopterygii</taxon>
        <taxon>Teleostei</taxon>
        <taxon>Neoteleostei</taxon>
        <taxon>Acanthomorphata</taxon>
        <taxon>Zeiogadaria</taxon>
        <taxon>Gadariae</taxon>
        <taxon>Gadiformes</taxon>
        <taxon>Gadoidei</taxon>
        <taxon>Merlucciidae</taxon>
        <taxon>Merluccius</taxon>
    </lineage>
</organism>
<dbReference type="Pfam" id="PF00566">
    <property type="entry name" value="RabGAP-TBC"/>
    <property type="match status" value="2"/>
</dbReference>
<dbReference type="GO" id="GO:0031267">
    <property type="term" value="F:small GTPase binding"/>
    <property type="evidence" value="ECO:0007669"/>
    <property type="project" value="TreeGrafter"/>
</dbReference>
<evidence type="ECO:0000256" key="4">
    <source>
        <dbReference type="ARBA" id="ARBA00073333"/>
    </source>
</evidence>
<evidence type="ECO:0000259" key="8">
    <source>
        <dbReference type="PROSITE" id="PS50086"/>
    </source>
</evidence>
<dbReference type="SUPFAM" id="SSF140741">
    <property type="entry name" value="RUN domain-like"/>
    <property type="match status" value="1"/>
</dbReference>
<dbReference type="InterPro" id="IPR035833">
    <property type="entry name" value="SGSM3_SH3"/>
</dbReference>
<evidence type="ECO:0000313" key="11">
    <source>
        <dbReference type="Proteomes" id="UP001174136"/>
    </source>
</evidence>
<dbReference type="SMART" id="SM00326">
    <property type="entry name" value="SH3"/>
    <property type="match status" value="1"/>
</dbReference>
<dbReference type="InterPro" id="IPR037213">
    <property type="entry name" value="Run_dom_sf"/>
</dbReference>
<dbReference type="SMART" id="SM00164">
    <property type="entry name" value="TBC"/>
    <property type="match status" value="1"/>
</dbReference>
<dbReference type="Gene3D" id="1.20.58.900">
    <property type="match status" value="1"/>
</dbReference>
<dbReference type="SMART" id="SM00593">
    <property type="entry name" value="RUN"/>
    <property type="match status" value="1"/>
</dbReference>
<dbReference type="CDD" id="cd17688">
    <property type="entry name" value="RUN_SGSM3"/>
    <property type="match status" value="1"/>
</dbReference>
<feature type="region of interest" description="Disordered" evidence="6">
    <location>
        <begin position="1"/>
        <end position="46"/>
    </location>
</feature>
<dbReference type="SUPFAM" id="SSF47923">
    <property type="entry name" value="Ypt/Rab-GAP domain of gyp1p"/>
    <property type="match status" value="3"/>
</dbReference>
<feature type="domain" description="Rab-GAP TBC" evidence="8">
    <location>
        <begin position="87"/>
        <end position="765"/>
    </location>
</feature>
<dbReference type="GO" id="GO:0008168">
    <property type="term" value="F:methyltransferase activity"/>
    <property type="evidence" value="ECO:0007669"/>
    <property type="project" value="InterPro"/>
</dbReference>
<dbReference type="InterPro" id="IPR036028">
    <property type="entry name" value="SH3-like_dom_sf"/>
</dbReference>
<dbReference type="Pfam" id="PF09004">
    <property type="entry name" value="ALKBH8_N"/>
    <property type="match status" value="1"/>
</dbReference>
<dbReference type="Pfam" id="PF00018">
    <property type="entry name" value="SH3_1"/>
    <property type="match status" value="1"/>
</dbReference>
<dbReference type="CDD" id="cd11813">
    <property type="entry name" value="SH3_SGSM3"/>
    <property type="match status" value="1"/>
</dbReference>
<dbReference type="PROSITE" id="PS50086">
    <property type="entry name" value="TBC_RABGAP"/>
    <property type="match status" value="1"/>
</dbReference>
<dbReference type="InterPro" id="IPR058913">
    <property type="entry name" value="Integrase_dom_put"/>
</dbReference>
<proteinExistence type="inferred from homology"/>
<evidence type="ECO:0000256" key="5">
    <source>
        <dbReference type="PROSITE-ProRule" id="PRU00192"/>
    </source>
</evidence>
<comment type="similarity">
    <text evidence="1">Belongs to the small G protein signaling modulator family.</text>
</comment>
<accession>A0AA47PB40</accession>
<evidence type="ECO:0000256" key="1">
    <source>
        <dbReference type="ARBA" id="ARBA00006296"/>
    </source>
</evidence>
<dbReference type="InterPro" id="IPR050302">
    <property type="entry name" value="Rab_GAP_TBC_domain"/>
</dbReference>
<dbReference type="InterPro" id="IPR004012">
    <property type="entry name" value="Run_dom"/>
</dbReference>